<keyword evidence="11" id="KW-0119">Carbohydrate metabolism</keyword>
<comment type="similarity">
    <text evidence="2">Belongs to the glycosyl hydrolase 19 family. Chitinase class I subfamily.</text>
</comment>
<feature type="disulfide bond" evidence="14">
    <location>
        <begin position="27"/>
        <end position="41"/>
    </location>
</feature>
<evidence type="ECO:0000256" key="11">
    <source>
        <dbReference type="ARBA" id="ARBA00023277"/>
    </source>
</evidence>
<dbReference type="Gene3D" id="3.30.20.10">
    <property type="entry name" value="Endochitinase, domain 2"/>
    <property type="match status" value="6"/>
</dbReference>
<evidence type="ECO:0000256" key="6">
    <source>
        <dbReference type="ARBA" id="ARBA00022801"/>
    </source>
</evidence>
<feature type="disulfide bond" evidence="14">
    <location>
        <begin position="1092"/>
        <end position="1106"/>
    </location>
</feature>
<dbReference type="Pfam" id="PF00182">
    <property type="entry name" value="Glyco_hydro_19"/>
    <property type="match status" value="6"/>
</dbReference>
<evidence type="ECO:0000313" key="17">
    <source>
        <dbReference type="Proteomes" id="UP000657918"/>
    </source>
</evidence>
<keyword evidence="9 14" id="KW-1015">Disulfide bond</keyword>
<evidence type="ECO:0000256" key="7">
    <source>
        <dbReference type="ARBA" id="ARBA00022821"/>
    </source>
</evidence>
<evidence type="ECO:0000256" key="14">
    <source>
        <dbReference type="PROSITE-ProRule" id="PRU00261"/>
    </source>
</evidence>
<feature type="domain" description="Chitin-binding type-1" evidence="15">
    <location>
        <begin position="1347"/>
        <end position="1382"/>
    </location>
</feature>
<feature type="disulfide bond" evidence="14">
    <location>
        <begin position="308"/>
        <end position="322"/>
    </location>
</feature>
<feature type="disulfide bond" evidence="14">
    <location>
        <begin position="832"/>
        <end position="846"/>
    </location>
</feature>
<dbReference type="SMART" id="SM00270">
    <property type="entry name" value="ChtBD1"/>
    <property type="match status" value="6"/>
</dbReference>
<feature type="domain" description="Chitin-binding type-1" evidence="15">
    <location>
        <begin position="566"/>
        <end position="601"/>
    </location>
</feature>
<keyword evidence="4 14" id="KW-0147">Chitin-binding</keyword>
<organism evidence="16 17">
    <name type="scientific">Salix dunnii</name>
    <dbReference type="NCBI Taxonomy" id="1413687"/>
    <lineage>
        <taxon>Eukaryota</taxon>
        <taxon>Viridiplantae</taxon>
        <taxon>Streptophyta</taxon>
        <taxon>Embryophyta</taxon>
        <taxon>Tracheophyta</taxon>
        <taxon>Spermatophyta</taxon>
        <taxon>Magnoliopsida</taxon>
        <taxon>eudicotyledons</taxon>
        <taxon>Gunneridae</taxon>
        <taxon>Pentapetalae</taxon>
        <taxon>rosids</taxon>
        <taxon>fabids</taxon>
        <taxon>Malpighiales</taxon>
        <taxon>Salicaceae</taxon>
        <taxon>Saliceae</taxon>
        <taxon>Salix</taxon>
    </lineage>
</organism>
<dbReference type="PANTHER" id="PTHR22595:SF194">
    <property type="entry name" value="CHITINASE FAMILY PROTEIN"/>
    <property type="match status" value="1"/>
</dbReference>
<dbReference type="CDD" id="cd00325">
    <property type="entry name" value="chitinase_GH19"/>
    <property type="match status" value="6"/>
</dbReference>
<feature type="disulfide bond" evidence="14">
    <location>
        <begin position="1357"/>
        <end position="1371"/>
    </location>
</feature>
<dbReference type="InterPro" id="IPR036861">
    <property type="entry name" value="Endochitinase-like_sf"/>
</dbReference>
<evidence type="ECO:0000256" key="9">
    <source>
        <dbReference type="ARBA" id="ARBA00023157"/>
    </source>
</evidence>
<dbReference type="Gene3D" id="1.10.530.10">
    <property type="match status" value="6"/>
</dbReference>
<comment type="catalytic activity">
    <reaction evidence="1">
        <text>Random endo-hydrolysis of N-acetyl-beta-D-glucosaminide (1-&gt;4)-beta-linkages in chitin and chitodextrins.</text>
        <dbReference type="EC" id="3.2.1.14"/>
    </reaction>
</comment>
<dbReference type="FunFam" id="1.10.530.10:FF:000052">
    <property type="entry name" value="Endochitinase PR4"/>
    <property type="match status" value="6"/>
</dbReference>
<dbReference type="OrthoDB" id="5985073at2759"/>
<keyword evidence="7" id="KW-0611">Plant defense</keyword>
<feature type="disulfide bond" evidence="14">
    <location>
        <begin position="303"/>
        <end position="315"/>
    </location>
</feature>
<gene>
    <name evidence="16" type="ORF">SADUNF_Sadunf19G0098300</name>
</gene>
<dbReference type="SMART" id="SM00286">
    <property type="entry name" value="PTI"/>
    <property type="match status" value="6"/>
</dbReference>
<comment type="caution">
    <text evidence="16">The sequence shown here is derived from an EMBL/GenBank/DDBJ whole genome shotgun (WGS) entry which is preliminary data.</text>
</comment>
<dbReference type="InterPro" id="IPR023346">
    <property type="entry name" value="Lysozyme-like_dom_sf"/>
</dbReference>
<name>A0A835J1E3_9ROSI</name>
<dbReference type="GO" id="GO:0008843">
    <property type="term" value="F:endochitinase activity"/>
    <property type="evidence" value="ECO:0007669"/>
    <property type="project" value="UniProtKB-EC"/>
</dbReference>
<keyword evidence="13" id="KW-0624">Polysaccharide degradation</keyword>
<keyword evidence="10" id="KW-0325">Glycoprotein</keyword>
<dbReference type="GO" id="GO:0000272">
    <property type="term" value="P:polysaccharide catabolic process"/>
    <property type="evidence" value="ECO:0007669"/>
    <property type="project" value="UniProtKB-KW"/>
</dbReference>
<dbReference type="GO" id="GO:0016998">
    <property type="term" value="P:cell wall macromolecule catabolic process"/>
    <property type="evidence" value="ECO:0007669"/>
    <property type="project" value="InterPro"/>
</dbReference>
<evidence type="ECO:0000256" key="2">
    <source>
        <dbReference type="ARBA" id="ARBA00009373"/>
    </source>
</evidence>
<keyword evidence="17" id="KW-1185">Reference proteome</keyword>
<feature type="domain" description="Chitin-binding type-1" evidence="15">
    <location>
        <begin position="298"/>
        <end position="333"/>
    </location>
</feature>
<dbReference type="EMBL" id="JADGMS010000019">
    <property type="protein sequence ID" value="KAF9661723.1"/>
    <property type="molecule type" value="Genomic_DNA"/>
</dbReference>
<dbReference type="PROSITE" id="PS00774">
    <property type="entry name" value="CHITINASE_19_2"/>
    <property type="match status" value="6"/>
</dbReference>
<dbReference type="GO" id="GO:0008061">
    <property type="term" value="F:chitin binding"/>
    <property type="evidence" value="ECO:0007669"/>
    <property type="project" value="UniProtKB-UniRule"/>
</dbReference>
<feature type="disulfide bond" evidence="14">
    <location>
        <begin position="1087"/>
        <end position="1099"/>
    </location>
</feature>
<dbReference type="SUPFAM" id="SSF53955">
    <property type="entry name" value="Lysozyme-like"/>
    <property type="match status" value="6"/>
</dbReference>
<protein>
    <recommendedName>
        <fullName evidence="3">chitinase</fullName>
        <ecNumber evidence="3">3.2.1.14</ecNumber>
    </recommendedName>
</protein>
<dbReference type="SUPFAM" id="SSF57016">
    <property type="entry name" value="Plant lectins/antimicrobial peptides"/>
    <property type="match status" value="6"/>
</dbReference>
<sequence length="1592" mass="170091">MPTIVLVGALPKNVVEAQNCGCAANLCCSQYGYCGTTTEYCGTGCRQGPCIASPSGSGSVADIVTPGFFNGIINQAAAGCAGKSFYTRNAFLSAVNLYPQFGKLGSAEASKREIAAFFAHVTHETGHFCYKEEINGASRNYCDAKNKQYPCVPGKKYHGRGPIQLSWNYNYGPAGKSNNFDGLNDPDIVSRDAVVSFKTALWFWMRSVRPVVSQGFGATIRAINGNECNGGNSGAVQARVKYYRDYCSQLGLNLDPFSTSQKVSKLPSGVQKMRSNTLLTITLAILLVGALPKNVVEAQNCGCAANLCCSQFGYCGTGNAYCGPGCKQGPCSSSPTPTTPSGSGSVADIVTPGFFNGIINQAAASCAGKSFYTRNAFLSAVNSYPQFGKLGSAEASKREIAAFFAHVTHETGHFCYKEEINGASRNYCDATNREYPCVPGKKYHGRGPIQLSWNYNYGPAGRSNGFDGLNDPDIVARDAVVSFKTALWFWMRSVRPVVSQGFGATIRAINGNECNGGNSGAVQARVKYYRDYCSQLGVPKMRSNTLLTITLAILLVGALPQNVVEAQNCGCAANLCCSQYGYCGTGNAYCGPGCKQGPCSSSPTPTTPSGSGSVADIVTPGFFNGIINQAAASCAGKSFYTRNAFLSAVNSYPQFGKLGSAEASKREIAAFFAHVTHETGHFCYKEEINGASLNYCDANNREYPCVPGKKYYGRGPLQLSWNYNYGPAGRSNNFDGLNDPDIVARDAVVSFKTALWFWMRSVRPVVSQGFGATIRAINSIECNGGNSGAVQARVLKMRSNILLSITLAIVLAVALPKNAVEAQNCGCAANLCCSQFGYCGTTIEYCGTGCRQGPCIASPSGGGSVADIVTPGFFNGIINQAVAGCAGKSFYTRNAFLGFVNSYPQFGKLGSAEASKREIAAFFAHVTHETGHFCYKEEINGASRNYCDATNREYPCVPGKKYHGRGPIQLSWNYNYGPAGRSNGFDGLNDPDIVARDAVVSFKTALWFWMRSVRPVVSQGFGATIRAINGNECNGGNSGAVQARVRYYRDYCRVPKMRSNTLLTITLAILLVGALPKNVVEAQNCGCAANLCCSQYGYCGTGNAYCGPGCKQGPCSSSPTPTTPSGSGSVADIVTPGFFNGIINQAAASCAGKSFYTRNAFLSAVNSYPQFGKLGSAEASKREIAAFFAHVTHETGHFCYKEEINGASLNYCDANNREYPCVPGKKYYGRGPLQLSWNYNYGPAGRSNNFDGLNDPDIVARDAVVSFKTALWFWMRSVRPVVSQGFGATIRAINSIECNGGNSGAVQARIKYYRDYCGVLKMRSNILLSITLAIVLAVALPKNAVEAQNCGCAANLCCSQFGYCGTTIEYCGTGCRQGPCIASPSGGGSVADIVTPGFFNGIINQAAAGCAGKSFYTRNAFLSAVNSYPQFGKLGSAEASKREIAAFFAHVTHETGHFCYKEEINGASRNYCDATNREYPCVPGKKYHGRGPIQLSWNYNYGPAGRSNGFDGLNDPDIVARDAVVSFKTALWFWMRSVRPVVSQGFGATIRAINGNECNGGNSGAVQARVRYYRDYCSQLGVSTENNLSFFQ</sequence>
<dbReference type="PROSITE" id="PS00773">
    <property type="entry name" value="CHITINASE_19_1"/>
    <property type="match status" value="5"/>
</dbReference>
<feature type="disulfide bond" evidence="14">
    <location>
        <begin position="827"/>
        <end position="839"/>
    </location>
</feature>
<reference evidence="16 17" key="1">
    <citation type="submission" date="2020-10" db="EMBL/GenBank/DDBJ databases">
        <title>Plant Genome Project.</title>
        <authorList>
            <person name="Zhang R.-G."/>
        </authorList>
    </citation>
    <scope>NUCLEOTIDE SEQUENCE [LARGE SCALE GENOMIC DNA]</scope>
    <source>
        <strain evidence="16">FAFU-HL-1</strain>
        <tissue evidence="16">Leaf</tissue>
    </source>
</reference>
<feature type="disulfide bond" evidence="14">
    <location>
        <begin position="22"/>
        <end position="34"/>
    </location>
</feature>
<dbReference type="FunFam" id="3.30.20.10:FF:000001">
    <property type="entry name" value="Endochitinase (Chitinase)"/>
    <property type="match status" value="6"/>
</dbReference>
<evidence type="ECO:0000256" key="1">
    <source>
        <dbReference type="ARBA" id="ARBA00000822"/>
    </source>
</evidence>
<dbReference type="GO" id="GO:0006032">
    <property type="term" value="P:chitin catabolic process"/>
    <property type="evidence" value="ECO:0007669"/>
    <property type="project" value="UniProtKB-KW"/>
</dbReference>
<keyword evidence="6" id="KW-0378">Hydrolase</keyword>
<keyword evidence="5" id="KW-0732">Signal</keyword>
<dbReference type="CDD" id="cd00035">
    <property type="entry name" value="ChtBD1"/>
    <property type="match status" value="6"/>
</dbReference>
<feature type="domain" description="Chitin-binding type-1" evidence="15">
    <location>
        <begin position="17"/>
        <end position="52"/>
    </location>
</feature>
<dbReference type="Gene3D" id="3.30.60.10">
    <property type="entry name" value="Endochitinase-like"/>
    <property type="match status" value="6"/>
</dbReference>
<dbReference type="Proteomes" id="UP000657918">
    <property type="component" value="Unassembled WGS sequence"/>
</dbReference>
<evidence type="ECO:0000259" key="15">
    <source>
        <dbReference type="PROSITE" id="PS50941"/>
    </source>
</evidence>
<dbReference type="InterPro" id="IPR018371">
    <property type="entry name" value="Chitin-binding_1_CS"/>
</dbReference>
<keyword evidence="12" id="KW-0326">Glycosidase</keyword>
<feature type="domain" description="Chitin-binding type-1" evidence="15">
    <location>
        <begin position="1082"/>
        <end position="1117"/>
    </location>
</feature>
<dbReference type="FunFam" id="3.30.60.10:FF:000004">
    <property type="entry name" value="Endochitinase At2g43590"/>
    <property type="match status" value="3"/>
</dbReference>
<evidence type="ECO:0000256" key="3">
    <source>
        <dbReference type="ARBA" id="ARBA00012729"/>
    </source>
</evidence>
<evidence type="ECO:0000256" key="10">
    <source>
        <dbReference type="ARBA" id="ARBA00023180"/>
    </source>
</evidence>
<evidence type="ECO:0000256" key="4">
    <source>
        <dbReference type="ARBA" id="ARBA00022669"/>
    </source>
</evidence>
<dbReference type="InterPro" id="IPR001002">
    <property type="entry name" value="Chitin-bd_1"/>
</dbReference>
<evidence type="ECO:0000256" key="12">
    <source>
        <dbReference type="ARBA" id="ARBA00023295"/>
    </source>
</evidence>
<keyword evidence="8" id="KW-0146">Chitin degradation</keyword>
<dbReference type="InterPro" id="IPR000726">
    <property type="entry name" value="Glyco_hydro_19_cat"/>
</dbReference>
<evidence type="ECO:0000256" key="8">
    <source>
        <dbReference type="ARBA" id="ARBA00023024"/>
    </source>
</evidence>
<accession>A0A835J1E3</accession>
<evidence type="ECO:0000256" key="5">
    <source>
        <dbReference type="ARBA" id="ARBA00022729"/>
    </source>
</evidence>
<feature type="disulfide bond" evidence="14">
    <location>
        <begin position="1352"/>
        <end position="1364"/>
    </location>
</feature>
<dbReference type="PROSITE" id="PS00026">
    <property type="entry name" value="CHIT_BIND_I_1"/>
    <property type="match status" value="6"/>
</dbReference>
<dbReference type="GO" id="GO:0006952">
    <property type="term" value="P:defense response"/>
    <property type="evidence" value="ECO:0007669"/>
    <property type="project" value="UniProtKB-KW"/>
</dbReference>
<dbReference type="PROSITE" id="PS50941">
    <property type="entry name" value="CHIT_BIND_I_2"/>
    <property type="match status" value="6"/>
</dbReference>
<evidence type="ECO:0000256" key="13">
    <source>
        <dbReference type="ARBA" id="ARBA00023326"/>
    </source>
</evidence>
<evidence type="ECO:0000313" key="16">
    <source>
        <dbReference type="EMBL" id="KAF9661723.1"/>
    </source>
</evidence>
<feature type="domain" description="Chitin-binding type-1" evidence="15">
    <location>
        <begin position="822"/>
        <end position="857"/>
    </location>
</feature>
<dbReference type="FunFam" id="3.30.60.10:FF:000003">
    <property type="entry name" value="Class IV chitinase"/>
    <property type="match status" value="3"/>
</dbReference>
<dbReference type="PANTHER" id="PTHR22595">
    <property type="entry name" value="CHITINASE-RELATED"/>
    <property type="match status" value="1"/>
</dbReference>
<comment type="caution">
    <text evidence="14">Lacks conserved residue(s) required for the propagation of feature annotation.</text>
</comment>
<dbReference type="Pfam" id="PF00187">
    <property type="entry name" value="Chitin_bind_1"/>
    <property type="match status" value="6"/>
</dbReference>
<feature type="disulfide bond" evidence="14">
    <location>
        <begin position="571"/>
        <end position="583"/>
    </location>
</feature>
<proteinExistence type="inferred from homology"/>
<dbReference type="EC" id="3.2.1.14" evidence="3"/>
<feature type="disulfide bond" evidence="14">
    <location>
        <begin position="576"/>
        <end position="590"/>
    </location>
</feature>